<dbReference type="PANTHER" id="PTHR10357">
    <property type="entry name" value="ALPHA-AMYLASE FAMILY MEMBER"/>
    <property type="match status" value="1"/>
</dbReference>
<dbReference type="STRING" id="1236989.JCM15548_13752"/>
<dbReference type="CDD" id="cd11349">
    <property type="entry name" value="AmyAc_3"/>
    <property type="match status" value="1"/>
</dbReference>
<dbReference type="Pfam" id="PF00128">
    <property type="entry name" value="Alpha-amylase"/>
    <property type="match status" value="1"/>
</dbReference>
<dbReference type="InterPro" id="IPR017853">
    <property type="entry name" value="GH"/>
</dbReference>
<sequence>MEKRRMVIYQLLPRLFGNKVFNNKVNGSLEENGCGKFNDINNEALQSIAELGATHVWFTGIIEHATCTDYSDNGIAKDYPDIVKGVAGSPYAIKDYYDVDPDLSVDVSKRMQEFEALVERTHANDLQVIIDLVPNHLARNYVSDAAPKGIEPFGSGDDKSVPFSKDNNFYYLPGTDFISPEEPSSDKQWQESPARATGNDCFSASPAITDWYETVKLNYGVDYVGKTPADFDPEPDTWLKMRDVVLYWAAKGVDGFRCDMAGMVPIDFWRWMIGEVRKTYPRLLFIAEVYDAEHYNDYIFKAGFDYLYDKVVLYDGLRAVMEGTAPASSLSACWQQTDGLHHFLLYFLENHDEQRLASDFFMGSGEKAIPGMTVAAAMFNNPLLIYAGQEIGERGTDAEGYSGADGRTTIFDYWGVERLQQWQSSGNWSGTELPESAKALREFYQKLLSIIQQGPALNKGRFYDLMWANTANPAFNGEKIFAYLRYEGGRQYLVVANFGGMVLSYKLRIPADAMDVTGMKSHWYYSGEDLLGLNRKIQFPAVVAQNGGLGGKLEPYSAAIYELKGSEVDF</sequence>
<dbReference type="GO" id="GO:0004556">
    <property type="term" value="F:alpha-amylase activity"/>
    <property type="evidence" value="ECO:0007669"/>
    <property type="project" value="TreeGrafter"/>
</dbReference>
<dbReference type="OrthoDB" id="9805159at2"/>
<dbReference type="SUPFAM" id="SSF51445">
    <property type="entry name" value="(Trans)glycosidases"/>
    <property type="match status" value="1"/>
</dbReference>
<reference evidence="2 3" key="1">
    <citation type="journal article" date="2015" name="Microbes Environ.">
        <title>Distribution and evolution of nitrogen fixation genes in the phylum bacteroidetes.</title>
        <authorList>
            <person name="Inoue J."/>
            <person name="Oshima K."/>
            <person name="Suda W."/>
            <person name="Sakamoto M."/>
            <person name="Iino T."/>
            <person name="Noda S."/>
            <person name="Hongoh Y."/>
            <person name="Hattori M."/>
            <person name="Ohkuma M."/>
        </authorList>
    </citation>
    <scope>NUCLEOTIDE SEQUENCE [LARGE SCALE GENOMIC DNA]</scope>
    <source>
        <strain evidence="2">JCM 15548</strain>
    </source>
</reference>
<dbReference type="InterPro" id="IPR006047">
    <property type="entry name" value="GH13_cat_dom"/>
</dbReference>
<proteinExistence type="predicted"/>
<feature type="domain" description="Glycosyl hydrolase family 13 catalytic" evidence="1">
    <location>
        <begin position="10"/>
        <end position="429"/>
    </location>
</feature>
<name>A0A0E9M2Q4_9BACT</name>
<dbReference type="Gene3D" id="3.20.20.80">
    <property type="entry name" value="Glycosidases"/>
    <property type="match status" value="2"/>
</dbReference>
<gene>
    <name evidence="2" type="ORF">JCM15548_13752</name>
</gene>
<dbReference type="EMBL" id="BAZW01000046">
    <property type="protein sequence ID" value="GAO31395.1"/>
    <property type="molecule type" value="Genomic_DNA"/>
</dbReference>
<dbReference type="PANTHER" id="PTHR10357:SF205">
    <property type="entry name" value="O-GLYCOSYL HYDROLASE FAMILY 13"/>
    <property type="match status" value="1"/>
</dbReference>
<accession>A0A0E9M2Q4</accession>
<keyword evidence="3" id="KW-1185">Reference proteome</keyword>
<dbReference type="SUPFAM" id="SSF51011">
    <property type="entry name" value="Glycosyl hydrolase domain"/>
    <property type="match status" value="1"/>
</dbReference>
<dbReference type="Gene3D" id="2.60.40.1180">
    <property type="entry name" value="Golgi alpha-mannosidase II"/>
    <property type="match status" value="1"/>
</dbReference>
<evidence type="ECO:0000313" key="2">
    <source>
        <dbReference type="EMBL" id="GAO31395.1"/>
    </source>
</evidence>
<dbReference type="InterPro" id="IPR013780">
    <property type="entry name" value="Glyco_hydro_b"/>
</dbReference>
<dbReference type="Proteomes" id="UP000032900">
    <property type="component" value="Unassembled WGS sequence"/>
</dbReference>
<comment type="caution">
    <text evidence="2">The sequence shown here is derived from an EMBL/GenBank/DDBJ whole genome shotgun (WGS) entry which is preliminary data.</text>
</comment>
<evidence type="ECO:0000313" key="3">
    <source>
        <dbReference type="Proteomes" id="UP000032900"/>
    </source>
</evidence>
<dbReference type="AlphaFoldDB" id="A0A0E9M2Q4"/>
<dbReference type="RefSeq" id="WP_062127493.1">
    <property type="nucleotide sequence ID" value="NZ_BAZW01000046.1"/>
</dbReference>
<dbReference type="GO" id="GO:0009313">
    <property type="term" value="P:oligosaccharide catabolic process"/>
    <property type="evidence" value="ECO:0007669"/>
    <property type="project" value="TreeGrafter"/>
</dbReference>
<organism evidence="2 3">
    <name type="scientific">Geofilum rubicundum JCM 15548</name>
    <dbReference type="NCBI Taxonomy" id="1236989"/>
    <lineage>
        <taxon>Bacteria</taxon>
        <taxon>Pseudomonadati</taxon>
        <taxon>Bacteroidota</taxon>
        <taxon>Bacteroidia</taxon>
        <taxon>Marinilabiliales</taxon>
        <taxon>Marinilabiliaceae</taxon>
        <taxon>Geofilum</taxon>
    </lineage>
</organism>
<evidence type="ECO:0000259" key="1">
    <source>
        <dbReference type="SMART" id="SM00642"/>
    </source>
</evidence>
<protein>
    <submittedName>
        <fullName evidence="2">Alpha-amylase</fullName>
    </submittedName>
</protein>
<dbReference type="SMART" id="SM00642">
    <property type="entry name" value="Aamy"/>
    <property type="match status" value="1"/>
</dbReference>